<reference evidence="1" key="1">
    <citation type="submission" date="2018-11" db="EMBL/GenBank/DDBJ databases">
        <authorList>
            <consortium name="Pathogen Informatics"/>
        </authorList>
    </citation>
    <scope>NUCLEOTIDE SEQUENCE</scope>
</reference>
<dbReference type="Proteomes" id="UP000784294">
    <property type="component" value="Unassembled WGS sequence"/>
</dbReference>
<dbReference type="EMBL" id="CAAALY010280079">
    <property type="protein sequence ID" value="VEL43276.1"/>
    <property type="molecule type" value="Genomic_DNA"/>
</dbReference>
<evidence type="ECO:0000313" key="1">
    <source>
        <dbReference type="EMBL" id="VEL43276.1"/>
    </source>
</evidence>
<name>A0A3S5C919_9PLAT</name>
<organism evidence="1 2">
    <name type="scientific">Protopolystoma xenopodis</name>
    <dbReference type="NCBI Taxonomy" id="117903"/>
    <lineage>
        <taxon>Eukaryota</taxon>
        <taxon>Metazoa</taxon>
        <taxon>Spiralia</taxon>
        <taxon>Lophotrochozoa</taxon>
        <taxon>Platyhelminthes</taxon>
        <taxon>Monogenea</taxon>
        <taxon>Polyopisthocotylea</taxon>
        <taxon>Polystomatidea</taxon>
        <taxon>Polystomatidae</taxon>
        <taxon>Protopolystoma</taxon>
    </lineage>
</organism>
<evidence type="ECO:0000313" key="2">
    <source>
        <dbReference type="Proteomes" id="UP000784294"/>
    </source>
</evidence>
<protein>
    <submittedName>
        <fullName evidence="1">Uncharacterized protein</fullName>
    </submittedName>
</protein>
<accession>A0A3S5C919</accession>
<dbReference type="AlphaFoldDB" id="A0A3S5C919"/>
<keyword evidence="2" id="KW-1185">Reference proteome</keyword>
<gene>
    <name evidence="1" type="ORF">PXEA_LOCUS36716</name>
</gene>
<sequence>MESNPAAPDNFTAAWTKMNLELIHILSSNIREAVLEPFSSTPSTNTIGSTNTGPDCIGFNSTPPDLSATGWLPFCIQEFR</sequence>
<comment type="caution">
    <text evidence="1">The sequence shown here is derived from an EMBL/GenBank/DDBJ whole genome shotgun (WGS) entry which is preliminary data.</text>
</comment>
<proteinExistence type="predicted"/>